<name>A0A1D2MGP5_ORCCI</name>
<comment type="subcellular location">
    <subcellularLocation>
        <location evidence="1">Cell membrane</location>
        <topology evidence="1">Multi-pass membrane protein</topology>
    </subcellularLocation>
</comment>
<dbReference type="EMBL" id="LJIJ01001307">
    <property type="protein sequence ID" value="ODM92170.1"/>
    <property type="molecule type" value="Genomic_DNA"/>
</dbReference>
<accession>A0A1D2MGP5</accession>
<evidence type="ECO:0000256" key="4">
    <source>
        <dbReference type="ARBA" id="ARBA00022692"/>
    </source>
</evidence>
<keyword evidence="5 8" id="KW-1133">Transmembrane helix</keyword>
<feature type="transmembrane region" description="Helical" evidence="8">
    <location>
        <begin position="153"/>
        <end position="175"/>
    </location>
</feature>
<dbReference type="Gene3D" id="1.20.1070.10">
    <property type="entry name" value="Rhodopsin 7-helix transmembrane proteins"/>
    <property type="match status" value="1"/>
</dbReference>
<comment type="similarity">
    <text evidence="2">Belongs to the G-protein coupled receptor 1 family.</text>
</comment>
<dbReference type="GO" id="GO:0032870">
    <property type="term" value="P:cellular response to hormone stimulus"/>
    <property type="evidence" value="ECO:0007669"/>
    <property type="project" value="TreeGrafter"/>
</dbReference>
<dbReference type="PANTHER" id="PTHR24241">
    <property type="entry name" value="NEUROPEPTIDE RECEPTOR-RELATED G-PROTEIN COUPLED RECEPTOR"/>
    <property type="match status" value="1"/>
</dbReference>
<evidence type="ECO:0000256" key="1">
    <source>
        <dbReference type="ARBA" id="ARBA00004651"/>
    </source>
</evidence>
<keyword evidence="11" id="KW-1185">Reference proteome</keyword>
<evidence type="ECO:0000313" key="10">
    <source>
        <dbReference type="EMBL" id="ODM92170.1"/>
    </source>
</evidence>
<evidence type="ECO:0000256" key="2">
    <source>
        <dbReference type="ARBA" id="ARBA00010663"/>
    </source>
</evidence>
<dbReference type="GO" id="GO:0005886">
    <property type="term" value="C:plasma membrane"/>
    <property type="evidence" value="ECO:0007669"/>
    <property type="project" value="UniProtKB-SubCell"/>
</dbReference>
<dbReference type="Proteomes" id="UP000094527">
    <property type="component" value="Unassembled WGS sequence"/>
</dbReference>
<dbReference type="PROSITE" id="PS50262">
    <property type="entry name" value="G_PROTEIN_RECEP_F1_2"/>
    <property type="match status" value="1"/>
</dbReference>
<evidence type="ECO:0000256" key="7">
    <source>
        <dbReference type="ARBA" id="ARBA00023170"/>
    </source>
</evidence>
<feature type="transmembrane region" description="Helical" evidence="8">
    <location>
        <begin position="35"/>
        <end position="60"/>
    </location>
</feature>
<dbReference type="OrthoDB" id="6435638at2759"/>
<dbReference type="PRINTS" id="PR00237">
    <property type="entry name" value="GPCRRHODOPSN"/>
</dbReference>
<dbReference type="GO" id="GO:0004930">
    <property type="term" value="F:G protein-coupled receptor activity"/>
    <property type="evidence" value="ECO:0007669"/>
    <property type="project" value="InterPro"/>
</dbReference>
<dbReference type="SUPFAM" id="SSF81321">
    <property type="entry name" value="Family A G protein-coupled receptor-like"/>
    <property type="match status" value="1"/>
</dbReference>
<proteinExistence type="inferred from homology"/>
<feature type="transmembrane region" description="Helical" evidence="8">
    <location>
        <begin position="259"/>
        <end position="281"/>
    </location>
</feature>
<feature type="transmembrane region" description="Helical" evidence="8">
    <location>
        <begin position="72"/>
        <end position="97"/>
    </location>
</feature>
<evidence type="ECO:0000256" key="3">
    <source>
        <dbReference type="ARBA" id="ARBA00022475"/>
    </source>
</evidence>
<dbReference type="GO" id="GO:0097003">
    <property type="term" value="F:adipokinetic hormone receptor activity"/>
    <property type="evidence" value="ECO:0007669"/>
    <property type="project" value="TreeGrafter"/>
</dbReference>
<organism evidence="10 11">
    <name type="scientific">Orchesella cincta</name>
    <name type="common">Springtail</name>
    <name type="synonym">Podura cincta</name>
    <dbReference type="NCBI Taxonomy" id="48709"/>
    <lineage>
        <taxon>Eukaryota</taxon>
        <taxon>Metazoa</taxon>
        <taxon>Ecdysozoa</taxon>
        <taxon>Arthropoda</taxon>
        <taxon>Hexapoda</taxon>
        <taxon>Collembola</taxon>
        <taxon>Entomobryomorpha</taxon>
        <taxon>Entomobryoidea</taxon>
        <taxon>Orchesellidae</taxon>
        <taxon>Orchesellinae</taxon>
        <taxon>Orchesella</taxon>
    </lineage>
</organism>
<dbReference type="GO" id="GO:0042277">
    <property type="term" value="F:peptide binding"/>
    <property type="evidence" value="ECO:0007669"/>
    <property type="project" value="TreeGrafter"/>
</dbReference>
<keyword evidence="7 10" id="KW-0675">Receptor</keyword>
<reference evidence="10 11" key="1">
    <citation type="journal article" date="2016" name="Genome Biol. Evol.">
        <title>Gene Family Evolution Reflects Adaptation to Soil Environmental Stressors in the Genome of the Collembolan Orchesella cincta.</title>
        <authorList>
            <person name="Faddeeva-Vakhrusheva A."/>
            <person name="Derks M.F."/>
            <person name="Anvar S.Y."/>
            <person name="Agamennone V."/>
            <person name="Suring W."/>
            <person name="Smit S."/>
            <person name="van Straalen N.M."/>
            <person name="Roelofs D."/>
        </authorList>
    </citation>
    <scope>NUCLEOTIDE SEQUENCE [LARGE SCALE GENOMIC DNA]</scope>
    <source>
        <tissue evidence="10">Mixed pool</tissue>
    </source>
</reference>
<dbReference type="Pfam" id="PF00001">
    <property type="entry name" value="7tm_1"/>
    <property type="match status" value="1"/>
</dbReference>
<evidence type="ECO:0000313" key="11">
    <source>
        <dbReference type="Proteomes" id="UP000094527"/>
    </source>
</evidence>
<dbReference type="PANTHER" id="PTHR24241:SF59">
    <property type="entry name" value="ADIPOKINETIC HORMONE RECEPTOR, ISOFORM C"/>
    <property type="match status" value="1"/>
</dbReference>
<dbReference type="OMA" id="NDTHRMA"/>
<evidence type="ECO:0000256" key="8">
    <source>
        <dbReference type="SAM" id="Phobius"/>
    </source>
</evidence>
<sequence length="333" mass="38133">MESSNDTETMLFTSCTNETYLEFPKTMQFNDTHRMAIILFSVFMFCSAVGNIYVLISILRRKFNGNFSRIDLLLFHLTVADLLVTFLMMPIHIGWNYTVSWQAGNFMCKLVLFLDIFGHYLTGFVVVVFSLDIYYAVVNPLGIAYADGRVKKMLVAAWIASFICSLPQLLAWNLVKSPKFECFEQCWFGLGSKMFNFIYIVFCITFLTVFPLLMIIFCYSCILYQVCHADNKKSTETQLRRSSTEALGRARVRTMKMSITIVTTFFLCWTPLTIVWLLFVIDSNIIANLGQLIQKISLLLICTNATLNPIIYGFFSIRRKQKANQSSAVGTSK</sequence>
<comment type="caution">
    <text evidence="10">The sequence shown here is derived from an EMBL/GenBank/DDBJ whole genome shotgun (WGS) entry which is preliminary data.</text>
</comment>
<dbReference type="InterPro" id="IPR017452">
    <property type="entry name" value="GPCR_Rhodpsn_7TM"/>
</dbReference>
<feature type="transmembrane region" description="Helical" evidence="8">
    <location>
        <begin position="197"/>
        <end position="224"/>
    </location>
</feature>
<feature type="domain" description="G-protein coupled receptors family 1 profile" evidence="9">
    <location>
        <begin position="50"/>
        <end position="312"/>
    </location>
</feature>
<protein>
    <submittedName>
        <fullName evidence="10">Gonadotropin-releasing hormone II receptor</fullName>
    </submittedName>
</protein>
<keyword evidence="3" id="KW-1003">Cell membrane</keyword>
<keyword evidence="6 8" id="KW-0472">Membrane</keyword>
<gene>
    <name evidence="10" type="ORF">Ocin01_14512</name>
</gene>
<dbReference type="STRING" id="48709.A0A1D2MGP5"/>
<evidence type="ECO:0000256" key="6">
    <source>
        <dbReference type="ARBA" id="ARBA00023136"/>
    </source>
</evidence>
<keyword evidence="4 8" id="KW-0812">Transmembrane</keyword>
<feature type="transmembrane region" description="Helical" evidence="8">
    <location>
        <begin position="117"/>
        <end position="141"/>
    </location>
</feature>
<dbReference type="InterPro" id="IPR000276">
    <property type="entry name" value="GPCR_Rhodpsn"/>
</dbReference>
<evidence type="ECO:0000259" key="9">
    <source>
        <dbReference type="PROSITE" id="PS50262"/>
    </source>
</evidence>
<evidence type="ECO:0000256" key="5">
    <source>
        <dbReference type="ARBA" id="ARBA00022989"/>
    </source>
</evidence>
<dbReference type="AlphaFoldDB" id="A0A1D2MGP5"/>
<feature type="transmembrane region" description="Helical" evidence="8">
    <location>
        <begin position="293"/>
        <end position="315"/>
    </location>
</feature>